<accession>A0A4Y9SHT2</accession>
<sequence>MRHSILRLQRTFWRLRAEWRALAALLGEVNSAMEQSIELADEAIAHCRKVGARADEMLAWGRHGRT</sequence>
<comment type="caution">
    <text evidence="1">The sequence shown here is derived from an EMBL/GenBank/DDBJ whole genome shotgun (WGS) entry which is preliminary data.</text>
</comment>
<dbReference type="RefSeq" id="WP_135206279.1">
    <property type="nucleotide sequence ID" value="NZ_SPVF01000083.1"/>
</dbReference>
<organism evidence="1 2">
    <name type="scientific">Zemynaea arenosa</name>
    <dbReference type="NCBI Taxonomy" id="2561931"/>
    <lineage>
        <taxon>Bacteria</taxon>
        <taxon>Pseudomonadati</taxon>
        <taxon>Pseudomonadota</taxon>
        <taxon>Betaproteobacteria</taxon>
        <taxon>Burkholderiales</taxon>
        <taxon>Oxalobacteraceae</taxon>
        <taxon>Telluria group</taxon>
        <taxon>Zemynaea</taxon>
    </lineage>
</organism>
<evidence type="ECO:0000313" key="1">
    <source>
        <dbReference type="EMBL" id="TFW24685.1"/>
    </source>
</evidence>
<reference evidence="1 2" key="1">
    <citation type="submission" date="2019-03" db="EMBL/GenBank/DDBJ databases">
        <title>Draft Genome Sequence of Massilia arenosa sp. nov., a Novel Massilia Species Isolated from a Sandy-loam Maize Soil.</title>
        <authorList>
            <person name="Raths R."/>
            <person name="Peta V."/>
            <person name="Bucking H."/>
        </authorList>
    </citation>
    <scope>NUCLEOTIDE SEQUENCE [LARGE SCALE GENOMIC DNA]</scope>
    <source>
        <strain evidence="1 2">MC02</strain>
    </source>
</reference>
<evidence type="ECO:0000313" key="2">
    <source>
        <dbReference type="Proteomes" id="UP000298438"/>
    </source>
</evidence>
<gene>
    <name evidence="1" type="ORF">E4L96_05835</name>
</gene>
<dbReference type="Proteomes" id="UP000298438">
    <property type="component" value="Unassembled WGS sequence"/>
</dbReference>
<name>A0A4Y9SHT2_9BURK</name>
<protein>
    <submittedName>
        <fullName evidence="1">Uncharacterized protein</fullName>
    </submittedName>
</protein>
<dbReference type="EMBL" id="SPVF01000083">
    <property type="protein sequence ID" value="TFW24685.1"/>
    <property type="molecule type" value="Genomic_DNA"/>
</dbReference>
<dbReference type="AlphaFoldDB" id="A0A4Y9SHT2"/>
<keyword evidence="2" id="KW-1185">Reference proteome</keyword>
<proteinExistence type="predicted"/>